<dbReference type="InterPro" id="IPR042099">
    <property type="entry name" value="ANL_N_sf"/>
</dbReference>
<accession>A0A939ILW0</accession>
<keyword evidence="2 5" id="KW-0436">Ligase</keyword>
<comment type="similarity">
    <text evidence="1">Belongs to the ATP-dependent AMP-binding enzyme family.</text>
</comment>
<feature type="domain" description="AMP-binding enzyme C-terminal" evidence="4">
    <location>
        <begin position="459"/>
        <end position="539"/>
    </location>
</feature>
<dbReference type="GO" id="GO:0031956">
    <property type="term" value="F:medium-chain fatty acid-CoA ligase activity"/>
    <property type="evidence" value="ECO:0007669"/>
    <property type="project" value="TreeGrafter"/>
</dbReference>
<evidence type="ECO:0000313" key="6">
    <source>
        <dbReference type="Proteomes" id="UP000664303"/>
    </source>
</evidence>
<dbReference type="PROSITE" id="PS00455">
    <property type="entry name" value="AMP_BINDING"/>
    <property type="match status" value="1"/>
</dbReference>
<protein>
    <submittedName>
        <fullName evidence="5">Acyl--CoA ligase</fullName>
    </submittedName>
</protein>
<feature type="domain" description="AMP-dependent synthetase/ligase" evidence="3">
    <location>
        <begin position="51"/>
        <end position="409"/>
    </location>
</feature>
<dbReference type="Pfam" id="PF00501">
    <property type="entry name" value="AMP-binding"/>
    <property type="match status" value="1"/>
</dbReference>
<dbReference type="InterPro" id="IPR020845">
    <property type="entry name" value="AMP-binding_CS"/>
</dbReference>
<dbReference type="PANTHER" id="PTHR43201">
    <property type="entry name" value="ACYL-COA SYNTHETASE"/>
    <property type="match status" value="1"/>
</dbReference>
<evidence type="ECO:0000313" key="5">
    <source>
        <dbReference type="EMBL" id="MBN7796905.1"/>
    </source>
</evidence>
<dbReference type="Gene3D" id="3.40.50.12780">
    <property type="entry name" value="N-terminal domain of ligase-like"/>
    <property type="match status" value="1"/>
</dbReference>
<dbReference type="InterPro" id="IPR000873">
    <property type="entry name" value="AMP-dep_synth/lig_dom"/>
</dbReference>
<dbReference type="Pfam" id="PF13193">
    <property type="entry name" value="AMP-binding_C"/>
    <property type="match status" value="1"/>
</dbReference>
<sequence length="562" mass="62646">MPHLESQPESQLLTEDGPFSLVEETVLGHKFLQFRNRKKSLRELLLSGLSFGDREYMVDGDVRITYEEHYALVCGYSRMLSQQFGIGSGDRVAIFAENRVEWCIAFWSVTALGAVAVAMNGWWTEAEFDHAWRLSQPKLLLGDRKRLDRLRDLKLDTHVIDWEESPLWDVPSAKTLPDVEIDEDDPAVILFTSGTTGRSKAVLISHRGELGFVQTNQFNVARGMEAAGLSLESRQPAKILGVAPFFHMSGLAGHILFSYAMGDTVVLLRGRFSAEKALHLIERERVTTWTLLGGMGPMVLECDALDQFDCSSLRSITFGGAPISEFVLKGLRERFPNAQCTPSIGYGSTETVSVPVGFGGQDFIDNPGATGRVNILHELQIRDTEGRECPPGKNGQIWVRSPFSMLEYWDNTAATQEVFDDRRWLATGDVGRIESGLLWVNSRARDMILRSAENIYPVEIENRLDAHPDVIESAVIAIEHPIHGQVPGACVVLRDAEVFDPKRLTDTLARWVGDGLAPFKVPEHWYFATTPLPRNASGKVLKQEIERCTQSATSGDFIVLSQ</sequence>
<dbReference type="Proteomes" id="UP000664303">
    <property type="component" value="Unassembled WGS sequence"/>
</dbReference>
<comment type="caution">
    <text evidence="5">The sequence shown here is derived from an EMBL/GenBank/DDBJ whole genome shotgun (WGS) entry which is preliminary data.</text>
</comment>
<evidence type="ECO:0000256" key="2">
    <source>
        <dbReference type="ARBA" id="ARBA00022598"/>
    </source>
</evidence>
<evidence type="ECO:0000259" key="4">
    <source>
        <dbReference type="Pfam" id="PF13193"/>
    </source>
</evidence>
<dbReference type="GO" id="GO:0006631">
    <property type="term" value="P:fatty acid metabolic process"/>
    <property type="evidence" value="ECO:0007669"/>
    <property type="project" value="TreeGrafter"/>
</dbReference>
<organism evidence="5 6">
    <name type="scientific">Parahaliea mediterranea</name>
    <dbReference type="NCBI Taxonomy" id="651086"/>
    <lineage>
        <taxon>Bacteria</taxon>
        <taxon>Pseudomonadati</taxon>
        <taxon>Pseudomonadota</taxon>
        <taxon>Gammaproteobacteria</taxon>
        <taxon>Cellvibrionales</taxon>
        <taxon>Halieaceae</taxon>
        <taxon>Parahaliea</taxon>
    </lineage>
</organism>
<dbReference type="InterPro" id="IPR045851">
    <property type="entry name" value="AMP-bd_C_sf"/>
</dbReference>
<gene>
    <name evidence="5" type="ORF">JYP50_09900</name>
</gene>
<dbReference type="RefSeq" id="WP_206560344.1">
    <property type="nucleotide sequence ID" value="NZ_JAFKCZ010000006.1"/>
</dbReference>
<evidence type="ECO:0000259" key="3">
    <source>
        <dbReference type="Pfam" id="PF00501"/>
    </source>
</evidence>
<proteinExistence type="inferred from homology"/>
<dbReference type="PANTHER" id="PTHR43201:SF5">
    <property type="entry name" value="MEDIUM-CHAIN ACYL-COA LIGASE ACSF2, MITOCHONDRIAL"/>
    <property type="match status" value="1"/>
</dbReference>
<reference evidence="5" key="1">
    <citation type="submission" date="2021-02" db="EMBL/GenBank/DDBJ databases">
        <title>PHA producing bacteria isolated from coastal sediment in Guangdong, Shenzhen.</title>
        <authorList>
            <person name="Zheng W."/>
            <person name="Yu S."/>
            <person name="Huang Y."/>
        </authorList>
    </citation>
    <scope>NUCLEOTIDE SEQUENCE</scope>
    <source>
        <strain evidence="5">TN14-10</strain>
    </source>
</reference>
<dbReference type="AlphaFoldDB" id="A0A939ILW0"/>
<dbReference type="SUPFAM" id="SSF56801">
    <property type="entry name" value="Acetyl-CoA synthetase-like"/>
    <property type="match status" value="1"/>
</dbReference>
<dbReference type="InterPro" id="IPR025110">
    <property type="entry name" value="AMP-bd_C"/>
</dbReference>
<dbReference type="Gene3D" id="3.30.300.30">
    <property type="match status" value="1"/>
</dbReference>
<evidence type="ECO:0000256" key="1">
    <source>
        <dbReference type="ARBA" id="ARBA00006432"/>
    </source>
</evidence>
<name>A0A939ILW0_9GAMM</name>
<dbReference type="EMBL" id="JAFKCZ010000006">
    <property type="protein sequence ID" value="MBN7796905.1"/>
    <property type="molecule type" value="Genomic_DNA"/>
</dbReference>
<keyword evidence="6" id="KW-1185">Reference proteome</keyword>